<evidence type="ECO:0000313" key="4">
    <source>
        <dbReference type="Proteomes" id="UP000076079"/>
    </source>
</evidence>
<dbReference type="RefSeq" id="WP_110172465.1">
    <property type="nucleotide sequence ID" value="NZ_CP015136.1"/>
</dbReference>
<reference evidence="3 4" key="1">
    <citation type="journal article" date="2016" name="Genome Announc.">
        <title>First Complete Genome Sequence of a Subdivision 6 Acidobacterium Strain.</title>
        <authorList>
            <person name="Huang S."/>
            <person name="Vieira S."/>
            <person name="Bunk B."/>
            <person name="Riedel T."/>
            <person name="Sproer C."/>
            <person name="Overmann J."/>
        </authorList>
    </citation>
    <scope>NUCLEOTIDE SEQUENCE [LARGE SCALE GENOMIC DNA]</scope>
    <source>
        <strain evidence="4">DSM 100886 HEG_-6_39</strain>
    </source>
</reference>
<evidence type="ECO:0000259" key="2">
    <source>
        <dbReference type="Pfam" id="PF13649"/>
    </source>
</evidence>
<dbReference type="Pfam" id="PF13649">
    <property type="entry name" value="Methyltransf_25"/>
    <property type="match status" value="1"/>
</dbReference>
<gene>
    <name evidence="3" type="primary">rebM_4</name>
    <name evidence="3" type="ORF">LuPra_04106</name>
</gene>
<dbReference type="CDD" id="cd02440">
    <property type="entry name" value="AdoMet_MTases"/>
    <property type="match status" value="1"/>
</dbReference>
<dbReference type="GO" id="GO:0102082">
    <property type="term" value="F:demethylrebeccamycin--D-glucose O-methyltransferase activity"/>
    <property type="evidence" value="ECO:0007669"/>
    <property type="project" value="UniProtKB-EC"/>
</dbReference>
<evidence type="ECO:0000256" key="1">
    <source>
        <dbReference type="SAM" id="Phobius"/>
    </source>
</evidence>
<dbReference type="SUPFAM" id="SSF53335">
    <property type="entry name" value="S-adenosyl-L-methionine-dependent methyltransferases"/>
    <property type="match status" value="1"/>
</dbReference>
<dbReference type="EMBL" id="CP015136">
    <property type="protein sequence ID" value="AMY10863.1"/>
    <property type="molecule type" value="Genomic_DNA"/>
</dbReference>
<dbReference type="STRING" id="1855912.LuPra_04106"/>
<dbReference type="InterPro" id="IPR041698">
    <property type="entry name" value="Methyltransf_25"/>
</dbReference>
<organism evidence="3 4">
    <name type="scientific">Luteitalea pratensis</name>
    <dbReference type="NCBI Taxonomy" id="1855912"/>
    <lineage>
        <taxon>Bacteria</taxon>
        <taxon>Pseudomonadati</taxon>
        <taxon>Acidobacteriota</taxon>
        <taxon>Vicinamibacteria</taxon>
        <taxon>Vicinamibacterales</taxon>
        <taxon>Vicinamibacteraceae</taxon>
        <taxon>Luteitalea</taxon>
    </lineage>
</organism>
<keyword evidence="1" id="KW-0812">Transmembrane</keyword>
<dbReference type="AlphaFoldDB" id="A0A143PRQ5"/>
<dbReference type="GO" id="GO:0032259">
    <property type="term" value="P:methylation"/>
    <property type="evidence" value="ECO:0007669"/>
    <property type="project" value="UniProtKB-KW"/>
</dbReference>
<proteinExistence type="predicted"/>
<dbReference type="Proteomes" id="UP000076079">
    <property type="component" value="Chromosome"/>
</dbReference>
<keyword evidence="4" id="KW-1185">Reference proteome</keyword>
<dbReference type="KEGG" id="abac:LuPra_04106"/>
<sequence length="262" mass="28827">MLALMFTYDFDYSWPLRWGHVLLSLAGVALALLGWRFGWRRWRIVASGLLCLWGAAGAIAMHYAVQIASPQRLATESFIPAGRGEVLELGAGSGRATIGLLFARPQARVTALDAYRGYFGIEDNTPERLMRNARAAGVADRVHVQVADMRRLPFEAGRFDAVFSVAAIDHLPWDGIAQALTETARVLRPGGQLLIVSLNSDAWIKVAMPWSLHGHGFWSSTQNRRRWTEALGAAGFTLVETGTRPATIYFLAKSAEPHAAQR</sequence>
<accession>A0A143PRQ5</accession>
<evidence type="ECO:0000313" key="3">
    <source>
        <dbReference type="EMBL" id="AMY10863.1"/>
    </source>
</evidence>
<keyword evidence="1" id="KW-1133">Transmembrane helix</keyword>
<feature type="transmembrane region" description="Helical" evidence="1">
    <location>
        <begin position="20"/>
        <end position="37"/>
    </location>
</feature>
<feature type="domain" description="Methyltransferase" evidence="2">
    <location>
        <begin position="86"/>
        <end position="191"/>
    </location>
</feature>
<dbReference type="EC" id="2.1.1.164" evidence="3"/>
<protein>
    <submittedName>
        <fullName evidence="3">Demethylrebeccamycin-D-glucose O-methyltransferase</fullName>
        <ecNumber evidence="3">2.1.1.164</ecNumber>
    </submittedName>
</protein>
<dbReference type="OrthoDB" id="43862at2"/>
<dbReference type="Gene3D" id="3.40.50.150">
    <property type="entry name" value="Vaccinia Virus protein VP39"/>
    <property type="match status" value="1"/>
</dbReference>
<keyword evidence="3" id="KW-0808">Transferase</keyword>
<dbReference type="PANTHER" id="PTHR43591">
    <property type="entry name" value="METHYLTRANSFERASE"/>
    <property type="match status" value="1"/>
</dbReference>
<reference evidence="4" key="2">
    <citation type="submission" date="2016-04" db="EMBL/GenBank/DDBJ databases">
        <title>First Complete Genome Sequence of a Subdivision 6 Acidobacterium.</title>
        <authorList>
            <person name="Huang S."/>
            <person name="Vieira S."/>
            <person name="Bunk B."/>
            <person name="Riedel T."/>
            <person name="Sproeer C."/>
            <person name="Overmann J."/>
        </authorList>
    </citation>
    <scope>NUCLEOTIDE SEQUENCE [LARGE SCALE GENOMIC DNA]</scope>
    <source>
        <strain evidence="4">DSM 100886 HEG_-6_39</strain>
    </source>
</reference>
<feature type="transmembrane region" description="Helical" evidence="1">
    <location>
        <begin position="44"/>
        <end position="65"/>
    </location>
</feature>
<keyword evidence="1" id="KW-0472">Membrane</keyword>
<keyword evidence="3" id="KW-0489">Methyltransferase</keyword>
<name>A0A143PRQ5_LUTPR</name>
<dbReference type="InterPro" id="IPR029063">
    <property type="entry name" value="SAM-dependent_MTases_sf"/>
</dbReference>